<name>A0A940P7F8_9ENTE</name>
<comment type="caution">
    <text evidence="2">The sequence shown here is derived from an EMBL/GenBank/DDBJ whole genome shotgun (WGS) entry which is preliminary data.</text>
</comment>
<proteinExistence type="predicted"/>
<dbReference type="Proteomes" id="UP000674938">
    <property type="component" value="Unassembled WGS sequence"/>
</dbReference>
<dbReference type="RefSeq" id="WP_209530312.1">
    <property type="nucleotide sequence ID" value="NZ_JAEEGA010000012.1"/>
</dbReference>
<protein>
    <recommendedName>
        <fullName evidence="4">Alternate-type signal peptide domain-containing protein</fullName>
    </recommendedName>
</protein>
<evidence type="ECO:0000313" key="2">
    <source>
        <dbReference type="EMBL" id="MBP1042787.1"/>
    </source>
</evidence>
<organism evidence="2 3">
    <name type="scientific">Vagococcus allomyrinae</name>
    <dbReference type="NCBI Taxonomy" id="2794353"/>
    <lineage>
        <taxon>Bacteria</taxon>
        <taxon>Bacillati</taxon>
        <taxon>Bacillota</taxon>
        <taxon>Bacilli</taxon>
        <taxon>Lactobacillales</taxon>
        <taxon>Enterococcaceae</taxon>
        <taxon>Vagococcus</taxon>
    </lineage>
</organism>
<dbReference type="EMBL" id="JAEEGA010000012">
    <property type="protein sequence ID" value="MBP1042787.1"/>
    <property type="molecule type" value="Genomic_DNA"/>
</dbReference>
<sequence>MKSTKKNKKKKLAAAAAALAIIAAVSGTFAWISSQDQRINRVKTAAIKDGSVTVSEIWRPTDIIPGTETDKQVTVTNAGATSVFVRVSYEEVLKHLADKGVVSTSTTGWVAAATPSIEDSIPVEFDGKKYVDNVDYADITSAVKVSGAVLPANVKVYGKGAETINPLNGEKHIDFDYAMFFEYETGKYQAMRHTVKPVNTGANFSDWTFEATDLEYEIYANGYKYEVANWANSTLVGNTTEAMTAKAALLGTAGTKYGVDYDYKAASMNLGAEKLNRTLAVVGQYPTTSGATSSVQTDKNALNISGIHITYGTDIVTPTSLVNKKWAYNIEDGYFYYTSPLGASETTPNLLEKLVFDNKIDQQYTNATYDLVVKLEAIQGNKAALVDDSGWGLSDDELSTPNTKKILEHLSGQAPN</sequence>
<reference evidence="2" key="1">
    <citation type="submission" date="2020-12" db="EMBL/GenBank/DDBJ databases">
        <title>Vagococcus allomyrinae sp. nov. and Enterococcus lavae sp. nov., isolated from the larvae of Allomyrina dichotoma.</title>
        <authorList>
            <person name="Lee S.D."/>
        </authorList>
    </citation>
    <scope>NUCLEOTIDE SEQUENCE</scope>
    <source>
        <strain evidence="2">BWB3-3</strain>
    </source>
</reference>
<keyword evidence="3" id="KW-1185">Reference proteome</keyword>
<evidence type="ECO:0000313" key="3">
    <source>
        <dbReference type="Proteomes" id="UP000674938"/>
    </source>
</evidence>
<evidence type="ECO:0000256" key="1">
    <source>
        <dbReference type="SAM" id="SignalP"/>
    </source>
</evidence>
<feature type="chain" id="PRO_5037566003" description="Alternate-type signal peptide domain-containing protein" evidence="1">
    <location>
        <begin position="31"/>
        <end position="416"/>
    </location>
</feature>
<evidence type="ECO:0008006" key="4">
    <source>
        <dbReference type="Google" id="ProtNLM"/>
    </source>
</evidence>
<feature type="signal peptide" evidence="1">
    <location>
        <begin position="1"/>
        <end position="30"/>
    </location>
</feature>
<dbReference type="AlphaFoldDB" id="A0A940P7F8"/>
<gene>
    <name evidence="2" type="ORF">I6N95_17350</name>
</gene>
<accession>A0A940P7F8</accession>
<keyword evidence="1" id="KW-0732">Signal</keyword>